<gene>
    <name evidence="2" type="ORF">BO78DRAFT_81386</name>
</gene>
<proteinExistence type="predicted"/>
<dbReference type="VEuPathDB" id="FungiDB:BO78DRAFT_81386"/>
<feature type="chain" id="PRO_5016292776" description="Secreted protein" evidence="1">
    <location>
        <begin position="18"/>
        <end position="81"/>
    </location>
</feature>
<keyword evidence="1" id="KW-0732">Signal</keyword>
<name>A0A319EMC7_ASPSB</name>
<accession>A0A319EMC7</accession>
<evidence type="ECO:0000313" key="2">
    <source>
        <dbReference type="EMBL" id="PYI07888.1"/>
    </source>
</evidence>
<sequence length="81" mass="8869">MLSSQFSILSLFSCFIAQVCISGARIRLTSKTTYLVASHGRIDLEGTPSAASQLLHSTDPPDSRSASSRPSLVFFFWIIFV</sequence>
<feature type="signal peptide" evidence="1">
    <location>
        <begin position="1"/>
        <end position="17"/>
    </location>
</feature>
<evidence type="ECO:0008006" key="4">
    <source>
        <dbReference type="Google" id="ProtNLM"/>
    </source>
</evidence>
<reference evidence="2 3" key="1">
    <citation type="submission" date="2018-02" db="EMBL/GenBank/DDBJ databases">
        <title>The genomes of Aspergillus section Nigri reveals drivers in fungal speciation.</title>
        <authorList>
            <consortium name="DOE Joint Genome Institute"/>
            <person name="Vesth T.C."/>
            <person name="Nybo J."/>
            <person name="Theobald S."/>
            <person name="Brandl J."/>
            <person name="Frisvad J.C."/>
            <person name="Nielsen K.F."/>
            <person name="Lyhne E.K."/>
            <person name="Kogle M.E."/>
            <person name="Kuo A."/>
            <person name="Riley R."/>
            <person name="Clum A."/>
            <person name="Nolan M."/>
            <person name="Lipzen A."/>
            <person name="Salamov A."/>
            <person name="Henrissat B."/>
            <person name="Wiebenga A."/>
            <person name="De vries R.P."/>
            <person name="Grigoriev I.V."/>
            <person name="Mortensen U.H."/>
            <person name="Andersen M.R."/>
            <person name="Baker S.E."/>
        </authorList>
    </citation>
    <scope>NUCLEOTIDE SEQUENCE [LARGE SCALE GENOMIC DNA]</scope>
    <source>
        <strain evidence="2 3">CBS 121057</strain>
    </source>
</reference>
<evidence type="ECO:0000313" key="3">
    <source>
        <dbReference type="Proteomes" id="UP000248423"/>
    </source>
</evidence>
<dbReference type="Proteomes" id="UP000248423">
    <property type="component" value="Unassembled WGS sequence"/>
</dbReference>
<evidence type="ECO:0000256" key="1">
    <source>
        <dbReference type="SAM" id="SignalP"/>
    </source>
</evidence>
<dbReference type="EMBL" id="KZ826338">
    <property type="protein sequence ID" value="PYI07888.1"/>
    <property type="molecule type" value="Genomic_DNA"/>
</dbReference>
<keyword evidence="3" id="KW-1185">Reference proteome</keyword>
<organism evidence="2 3">
    <name type="scientific">Aspergillus sclerotiicarbonarius (strain CBS 121057 / IBT 28362)</name>
    <dbReference type="NCBI Taxonomy" id="1448318"/>
    <lineage>
        <taxon>Eukaryota</taxon>
        <taxon>Fungi</taxon>
        <taxon>Dikarya</taxon>
        <taxon>Ascomycota</taxon>
        <taxon>Pezizomycotina</taxon>
        <taxon>Eurotiomycetes</taxon>
        <taxon>Eurotiomycetidae</taxon>
        <taxon>Eurotiales</taxon>
        <taxon>Aspergillaceae</taxon>
        <taxon>Aspergillus</taxon>
        <taxon>Aspergillus subgen. Circumdati</taxon>
    </lineage>
</organism>
<protein>
    <recommendedName>
        <fullName evidence="4">Secreted protein</fullName>
    </recommendedName>
</protein>
<dbReference type="AlphaFoldDB" id="A0A319EMC7"/>